<keyword evidence="1" id="KW-0493">Microtubule</keyword>
<feature type="domain" description="Kinesin motor" evidence="9">
    <location>
        <begin position="31"/>
        <end position="389"/>
    </location>
</feature>
<feature type="compositionally biased region" description="Basic and acidic residues" evidence="8">
    <location>
        <begin position="952"/>
        <end position="963"/>
    </location>
</feature>
<dbReference type="Pfam" id="PF00225">
    <property type="entry name" value="Kinesin"/>
    <property type="match status" value="1"/>
</dbReference>
<keyword evidence="5 6" id="KW-0505">Motor protein</keyword>
<dbReference type="InterPro" id="IPR036961">
    <property type="entry name" value="Kinesin_motor_dom_sf"/>
</dbReference>
<keyword evidence="2 6" id="KW-0547">Nucleotide-binding</keyword>
<evidence type="ECO:0000256" key="2">
    <source>
        <dbReference type="ARBA" id="ARBA00022741"/>
    </source>
</evidence>
<dbReference type="InterPro" id="IPR027417">
    <property type="entry name" value="P-loop_NTPase"/>
</dbReference>
<feature type="compositionally biased region" description="Pro residues" evidence="8">
    <location>
        <begin position="897"/>
        <end position="906"/>
    </location>
</feature>
<organism evidence="10 11">
    <name type="scientific">Synchytrium endobioticum</name>
    <dbReference type="NCBI Taxonomy" id="286115"/>
    <lineage>
        <taxon>Eukaryota</taxon>
        <taxon>Fungi</taxon>
        <taxon>Fungi incertae sedis</taxon>
        <taxon>Chytridiomycota</taxon>
        <taxon>Chytridiomycota incertae sedis</taxon>
        <taxon>Chytridiomycetes</taxon>
        <taxon>Synchytriales</taxon>
        <taxon>Synchytriaceae</taxon>
        <taxon>Synchytrium</taxon>
    </lineage>
</organism>
<protein>
    <recommendedName>
        <fullName evidence="9">Kinesin motor domain-containing protein</fullName>
    </recommendedName>
</protein>
<feature type="region of interest" description="Disordered" evidence="8">
    <location>
        <begin position="675"/>
        <end position="733"/>
    </location>
</feature>
<evidence type="ECO:0000313" key="11">
    <source>
        <dbReference type="Proteomes" id="UP000320475"/>
    </source>
</evidence>
<feature type="compositionally biased region" description="Basic residues" evidence="8">
    <location>
        <begin position="1045"/>
        <end position="1055"/>
    </location>
</feature>
<reference evidence="10 11" key="1">
    <citation type="journal article" date="2019" name="Sci. Rep.">
        <title>Comparative genomics of chytrid fungi reveal insights into the obligate biotrophic and pathogenic lifestyle of Synchytrium endobioticum.</title>
        <authorList>
            <person name="van de Vossenberg B.T.L.H."/>
            <person name="Warris S."/>
            <person name="Nguyen H.D.T."/>
            <person name="van Gent-Pelzer M.P.E."/>
            <person name="Joly D.L."/>
            <person name="van de Geest H.C."/>
            <person name="Bonants P.J.M."/>
            <person name="Smith D.S."/>
            <person name="Levesque C.A."/>
            <person name="van der Lee T.A.J."/>
        </authorList>
    </citation>
    <scope>NUCLEOTIDE SEQUENCE [LARGE SCALE GENOMIC DNA]</scope>
    <source>
        <strain evidence="10 11">LEV6574</strain>
    </source>
</reference>
<comment type="caution">
    <text evidence="10">The sequence shown here is derived from an EMBL/GenBank/DDBJ whole genome shotgun (WGS) entry which is preliminary data.</text>
</comment>
<proteinExistence type="inferred from homology"/>
<feature type="compositionally biased region" description="Polar residues" evidence="8">
    <location>
        <begin position="984"/>
        <end position="993"/>
    </location>
</feature>
<evidence type="ECO:0000313" key="10">
    <source>
        <dbReference type="EMBL" id="TPX47074.1"/>
    </source>
</evidence>
<feature type="compositionally biased region" description="Basic and acidic residues" evidence="8">
    <location>
        <begin position="777"/>
        <end position="788"/>
    </location>
</feature>
<feature type="compositionally biased region" description="Low complexity" evidence="8">
    <location>
        <begin position="52"/>
        <end position="65"/>
    </location>
</feature>
<feature type="compositionally biased region" description="Basic residues" evidence="8">
    <location>
        <begin position="1008"/>
        <end position="1023"/>
    </location>
</feature>
<keyword evidence="3 6" id="KW-0067">ATP-binding</keyword>
<dbReference type="VEuPathDB" id="FungiDB:SeMB42_g03298"/>
<dbReference type="GO" id="GO:0007018">
    <property type="term" value="P:microtubule-based movement"/>
    <property type="evidence" value="ECO:0007669"/>
    <property type="project" value="InterPro"/>
</dbReference>
<dbReference type="PANTHER" id="PTHR47968:SF13">
    <property type="entry name" value="KINESIN-LIKE PROTEIN KIF19 ISOFORM X1"/>
    <property type="match status" value="1"/>
</dbReference>
<feature type="compositionally biased region" description="Polar residues" evidence="8">
    <location>
        <begin position="840"/>
        <end position="851"/>
    </location>
</feature>
<dbReference type="SMART" id="SM00129">
    <property type="entry name" value="KISc"/>
    <property type="match status" value="1"/>
</dbReference>
<dbReference type="PROSITE" id="PS00411">
    <property type="entry name" value="KINESIN_MOTOR_1"/>
    <property type="match status" value="1"/>
</dbReference>
<feature type="coiled-coil region" evidence="7">
    <location>
        <begin position="411"/>
        <end position="438"/>
    </location>
</feature>
<name>A0A507D6H2_9FUNG</name>
<accession>A0A507D6H2</accession>
<keyword evidence="4 7" id="KW-0175">Coiled coil</keyword>
<dbReference type="GO" id="GO:0005524">
    <property type="term" value="F:ATP binding"/>
    <property type="evidence" value="ECO:0007669"/>
    <property type="project" value="UniProtKB-UniRule"/>
</dbReference>
<evidence type="ECO:0000256" key="4">
    <source>
        <dbReference type="ARBA" id="ARBA00023054"/>
    </source>
</evidence>
<feature type="compositionally biased region" description="Polar residues" evidence="8">
    <location>
        <begin position="15"/>
        <end position="34"/>
    </location>
</feature>
<dbReference type="GO" id="GO:0008017">
    <property type="term" value="F:microtubule binding"/>
    <property type="evidence" value="ECO:0007669"/>
    <property type="project" value="InterPro"/>
</dbReference>
<feature type="compositionally biased region" description="Polar residues" evidence="8">
    <location>
        <begin position="1080"/>
        <end position="1089"/>
    </location>
</feature>
<dbReference type="Gene3D" id="3.40.850.10">
    <property type="entry name" value="Kinesin motor domain"/>
    <property type="match status" value="1"/>
</dbReference>
<feature type="compositionally biased region" description="Basic residues" evidence="8">
    <location>
        <begin position="916"/>
        <end position="925"/>
    </location>
</feature>
<evidence type="ECO:0000256" key="1">
    <source>
        <dbReference type="ARBA" id="ARBA00022701"/>
    </source>
</evidence>
<sequence length="1089" mass="119308">MNGAPSLERRPNRAPNGTGSMNSSSNPNEQTVSVTVRVRPLLPKEVVDKDSNGPSFSSSVVPPESTGKGRVVSVVDSRVLIFDPAEGHASKQLKYHHGSRRNKDIRYAFDKVFRESASQQEIYEQTTQALIDSVLNGFNATVLAYGATGAGKTHTITGTQSDPGIIFRAMKDLYERIEAEKQTKVIEASLSFLEVYNETIRDLLVPQASADNALDLREDESHVAVVGLSEHKPENVQSIMKLLLLGNNNRTKAETQANATSSRSHAVLQIHVKQRERGGNVTTNYTHATLTIIDLAGSERASVTSNKGELLREGANINRSLLALGNCINALCMGTTNHIPYRDSKLTRLLKFSLGGNCKVVMIANVSPASIHYEETRNTLQYANRAKNIKTKVQQNSINLEYHISQYPMIITELRAQVEELRAKVEVYRQQEVNAKALPGTPINAQAISKPVTPGRHQQLDIALRRIRSLYSKLTEMTRHHTMIRVTLESFERWNELVENAIKPELPDPTVRNESQFWSVFGGLIENSQETFADVATNLTTYLQEMLSRMERAAGAIQQVATRFEHRKDVDDDQKTRLELEIQVHEGNLKNVELSQRLSMQSAAIARHQQSAWLLAKQCIHSIKELATFAISSDVVTALDSLVNECQESLTDLIEWDADTADLFAPIVDIVSDEEPTTELEPIKPNSNDESNIALRPPTKNNSHKPSKVPSPIRITMSASNPPESATEVAIEQSPIVKTLSSARPGSDDMQVDGLESDLADVVPPDSMIPPSSTPTHSDDDGSSKHPTEPAPSITPSARKRSRKVIEDEIDPDATPVAKRPKKRPSRQQSRRNNDEDALASSTALNVTQPFATMSHPLDTIVQNFKQASSTSQIPSINNDILAAPVERALADLPPFQDDPPTPPPNQGADDTGTVKKSKRGRGSRKSLIPLPASTVGHRVSKAVPRSMSPDNGKRGSDRRDSDVSIGSSKGGENKDATDDDDQMSNCSFSGDSTYGVEDGEASAPILKPKRGGRKARSNRKKNSTVSAIEADDETLAVGEGNGKGTRKARSRKTRSATPVEPDDDNAEPVEQTAERRVTRASTRASKAR</sequence>
<evidence type="ECO:0000259" key="9">
    <source>
        <dbReference type="PROSITE" id="PS50067"/>
    </source>
</evidence>
<comment type="similarity">
    <text evidence="6">Belongs to the TRAFAC class myosin-kinesin ATPase superfamily. Kinesin family.</text>
</comment>
<dbReference type="PROSITE" id="PS50067">
    <property type="entry name" value="KINESIN_MOTOR_2"/>
    <property type="match status" value="1"/>
</dbReference>
<dbReference type="InterPro" id="IPR019821">
    <property type="entry name" value="Kinesin_motor_CS"/>
</dbReference>
<dbReference type="GO" id="GO:0003777">
    <property type="term" value="F:microtubule motor activity"/>
    <property type="evidence" value="ECO:0007669"/>
    <property type="project" value="InterPro"/>
</dbReference>
<feature type="region of interest" description="Disordered" evidence="8">
    <location>
        <begin position="760"/>
        <end position="851"/>
    </location>
</feature>
<dbReference type="InterPro" id="IPR027640">
    <property type="entry name" value="Kinesin-like_fam"/>
</dbReference>
<dbReference type="PANTHER" id="PTHR47968">
    <property type="entry name" value="CENTROMERE PROTEIN E"/>
    <property type="match status" value="1"/>
</dbReference>
<feature type="compositionally biased region" description="Basic residues" evidence="8">
    <location>
        <begin position="819"/>
        <end position="830"/>
    </location>
</feature>
<feature type="region of interest" description="Disordered" evidence="8">
    <location>
        <begin position="885"/>
        <end position="1089"/>
    </location>
</feature>
<dbReference type="OrthoDB" id="3176171at2759"/>
<feature type="region of interest" description="Disordered" evidence="8">
    <location>
        <begin position="1"/>
        <end position="68"/>
    </location>
</feature>
<feature type="binding site" evidence="6">
    <location>
        <begin position="146"/>
        <end position="153"/>
    </location>
    <ligand>
        <name>ATP</name>
        <dbReference type="ChEBI" id="CHEBI:30616"/>
    </ligand>
</feature>
<dbReference type="InterPro" id="IPR001752">
    <property type="entry name" value="Kinesin_motor_dom"/>
</dbReference>
<dbReference type="GO" id="GO:0005874">
    <property type="term" value="C:microtubule"/>
    <property type="evidence" value="ECO:0007669"/>
    <property type="project" value="UniProtKB-KW"/>
</dbReference>
<evidence type="ECO:0000256" key="8">
    <source>
        <dbReference type="SAM" id="MobiDB-lite"/>
    </source>
</evidence>
<evidence type="ECO:0000256" key="7">
    <source>
        <dbReference type="SAM" id="Coils"/>
    </source>
</evidence>
<gene>
    <name evidence="10" type="ORF">SeLEV6574_g02863</name>
</gene>
<evidence type="ECO:0000256" key="5">
    <source>
        <dbReference type="ARBA" id="ARBA00023175"/>
    </source>
</evidence>
<dbReference type="Proteomes" id="UP000320475">
    <property type="component" value="Unassembled WGS sequence"/>
</dbReference>
<dbReference type="SUPFAM" id="SSF52540">
    <property type="entry name" value="P-loop containing nucleoside triphosphate hydrolases"/>
    <property type="match status" value="1"/>
</dbReference>
<dbReference type="AlphaFoldDB" id="A0A507D6H2"/>
<dbReference type="EMBL" id="QEAM01000086">
    <property type="protein sequence ID" value="TPX47074.1"/>
    <property type="molecule type" value="Genomic_DNA"/>
</dbReference>
<dbReference type="PRINTS" id="PR00380">
    <property type="entry name" value="KINESINHEAVY"/>
</dbReference>
<evidence type="ECO:0000256" key="3">
    <source>
        <dbReference type="ARBA" id="ARBA00022840"/>
    </source>
</evidence>
<evidence type="ECO:0000256" key="6">
    <source>
        <dbReference type="PROSITE-ProRule" id="PRU00283"/>
    </source>
</evidence>